<dbReference type="Gene3D" id="3.30.200.160">
    <property type="entry name" value="TFIIIC, subcomplex tauA, subunit Sfc1, barrel domain"/>
    <property type="match status" value="1"/>
</dbReference>
<dbReference type="PANTHER" id="PTHR13230">
    <property type="entry name" value="GENERAL TRANSCRIPTION FACTOR IIIC, POLYPEPTIDE 5"/>
    <property type="match status" value="1"/>
</dbReference>
<dbReference type="InterPro" id="IPR019136">
    <property type="entry name" value="TF_IIIC_su-5_HTH"/>
</dbReference>
<evidence type="ECO:0000259" key="6">
    <source>
        <dbReference type="Pfam" id="PF09734"/>
    </source>
</evidence>
<evidence type="ECO:0000256" key="3">
    <source>
        <dbReference type="ARBA" id="ARBA00023163"/>
    </source>
</evidence>
<dbReference type="GO" id="GO:0000127">
    <property type="term" value="C:transcription factor TFIIIC complex"/>
    <property type="evidence" value="ECO:0007669"/>
    <property type="project" value="InterPro"/>
</dbReference>
<dbReference type="PANTHER" id="PTHR13230:SF5">
    <property type="entry name" value="GENERAL TRANSCRIPTION FACTOR 3C POLYPEPTIDE 5"/>
    <property type="match status" value="1"/>
</dbReference>
<dbReference type="EMBL" id="HBUF01568327">
    <property type="protein sequence ID" value="CAG6765516.1"/>
    <property type="molecule type" value="Transcribed_RNA"/>
</dbReference>
<sequence length="549" mass="61914">MNTNHNFSKNFECIYYPAIVKNEEKAIHTLGGRMHLSEMISSFNGHMDLKFRPDDPFCKPTVGERVNVTGLLLKLRIVKKRKKKSGETVSVVPQVLGSVTSWFQFKNMCDYQYLPVKLKPSSDNPDTTAANNTVHGGDNSTVHSTDNTVHSSVKSTVHTSDNSTVHSSDKSTVHTINTTVEDLLPKLRFSSFPTLADLTRDDVDYFLPPAYFSKVDAPQTVLRLLHDPSVKAAASVSSSSVASELNSTSTTTCSTSAQPATSTSTPSSVSSDTIGVLRKTRQIFFTNVVSFDKETIPQPQDEQDTLDKLLGRQLIHQRHIDAVRQVFEERPVVSKTVLRAKSGVNGKIVKLILPLVAYYFYTGPFRVMWVRLGYDPRKDPNSCRYQVLDFRLKNVIGSVAQKMSVSRRSSLLKIAIRNPPNLEPTDSVLTDKYYVYRPGYIPPYRQMFYQLCDIDVPEVTDLLATAPLRPVCHERFGWYPDNLLDRVRAILGKDFLSHMDDLEDTRTDIHEANDNDDDDNMLLFSMTSFKRQQSAQHGELLGFWETLIE</sequence>
<evidence type="ECO:0000256" key="1">
    <source>
        <dbReference type="ARBA" id="ARBA00004123"/>
    </source>
</evidence>
<keyword evidence="3" id="KW-0804">Transcription</keyword>
<protein>
    <submittedName>
        <fullName evidence="8">General transcription factor 3C polypeptide 5</fullName>
    </submittedName>
</protein>
<dbReference type="Pfam" id="PF17682">
    <property type="entry name" value="Tau95_N"/>
    <property type="match status" value="1"/>
</dbReference>
<feature type="region of interest" description="Disordered" evidence="5">
    <location>
        <begin position="122"/>
        <end position="147"/>
    </location>
</feature>
<keyword evidence="4" id="KW-0539">Nucleus</keyword>
<dbReference type="GO" id="GO:0006384">
    <property type="term" value="P:transcription initiation at RNA polymerase III promoter"/>
    <property type="evidence" value="ECO:0007669"/>
    <property type="project" value="InterPro"/>
</dbReference>
<dbReference type="InterPro" id="IPR042536">
    <property type="entry name" value="TFIIIC_tauA_Sfc1"/>
</dbReference>
<name>A0A8D9AKE1_9HEMI</name>
<keyword evidence="2" id="KW-0238">DNA-binding</keyword>
<dbReference type="InterPro" id="IPR040454">
    <property type="entry name" value="TF_IIIC_Tfc1/Sfc1"/>
</dbReference>
<evidence type="ECO:0000313" key="8">
    <source>
        <dbReference type="EMBL" id="CAG6765516.1"/>
    </source>
</evidence>
<organism evidence="8">
    <name type="scientific">Cacopsylla melanoneura</name>
    <dbReference type="NCBI Taxonomy" id="428564"/>
    <lineage>
        <taxon>Eukaryota</taxon>
        <taxon>Metazoa</taxon>
        <taxon>Ecdysozoa</taxon>
        <taxon>Arthropoda</taxon>
        <taxon>Hexapoda</taxon>
        <taxon>Insecta</taxon>
        <taxon>Pterygota</taxon>
        <taxon>Neoptera</taxon>
        <taxon>Paraneoptera</taxon>
        <taxon>Hemiptera</taxon>
        <taxon>Sternorrhyncha</taxon>
        <taxon>Psylloidea</taxon>
        <taxon>Psyllidae</taxon>
        <taxon>Psyllinae</taxon>
        <taxon>Cacopsylla</taxon>
    </lineage>
</organism>
<reference evidence="8" key="1">
    <citation type="submission" date="2021-05" db="EMBL/GenBank/DDBJ databases">
        <authorList>
            <person name="Alioto T."/>
            <person name="Alioto T."/>
            <person name="Gomez Garrido J."/>
        </authorList>
    </citation>
    <scope>NUCLEOTIDE SEQUENCE</scope>
</reference>
<dbReference type="GO" id="GO:0005634">
    <property type="term" value="C:nucleus"/>
    <property type="evidence" value="ECO:0007669"/>
    <property type="project" value="UniProtKB-SubCell"/>
</dbReference>
<evidence type="ECO:0000256" key="4">
    <source>
        <dbReference type="ARBA" id="ARBA00023242"/>
    </source>
</evidence>
<comment type="subcellular location">
    <subcellularLocation>
        <location evidence="1">Nucleus</location>
    </subcellularLocation>
</comment>
<accession>A0A8D9AKE1</accession>
<evidence type="ECO:0000256" key="2">
    <source>
        <dbReference type="ARBA" id="ARBA00023125"/>
    </source>
</evidence>
<dbReference type="GO" id="GO:0001002">
    <property type="term" value="F:RNA polymerase III type 1 promoter sequence-specific DNA binding"/>
    <property type="evidence" value="ECO:0007669"/>
    <property type="project" value="TreeGrafter"/>
</dbReference>
<feature type="domain" description="Transcription factor IIIC subunit 5 HTH" evidence="6">
    <location>
        <begin position="206"/>
        <end position="391"/>
    </location>
</feature>
<dbReference type="Pfam" id="PF09734">
    <property type="entry name" value="Tau95"/>
    <property type="match status" value="1"/>
</dbReference>
<evidence type="ECO:0000259" key="7">
    <source>
        <dbReference type="Pfam" id="PF17682"/>
    </source>
</evidence>
<proteinExistence type="predicted"/>
<feature type="region of interest" description="Disordered" evidence="5">
    <location>
        <begin position="249"/>
        <end position="271"/>
    </location>
</feature>
<dbReference type="AlphaFoldDB" id="A0A8D9AKE1"/>
<dbReference type="InterPro" id="IPR041499">
    <property type="entry name" value="Tfc1/Sfc1_N"/>
</dbReference>
<feature type="domain" description="Transcription factor IIIC subunit Tfc1/Sfc1 triple barrel" evidence="7">
    <location>
        <begin position="13"/>
        <end position="114"/>
    </location>
</feature>
<dbReference type="GO" id="GO:0001003">
    <property type="term" value="F:RNA polymerase III type 2 promoter sequence-specific DNA binding"/>
    <property type="evidence" value="ECO:0007669"/>
    <property type="project" value="TreeGrafter"/>
</dbReference>
<evidence type="ECO:0000256" key="5">
    <source>
        <dbReference type="SAM" id="MobiDB-lite"/>
    </source>
</evidence>